<dbReference type="Proteomes" id="UP000030649">
    <property type="component" value="Unassembled WGS sequence"/>
</dbReference>
<dbReference type="STRING" id="1238424.J07HQW1_01859"/>
<name>U1N5E0_9EURY</name>
<organism evidence="1 2">
    <name type="scientific">Haloquadratum walsbyi J07HQW1</name>
    <dbReference type="NCBI Taxonomy" id="1238424"/>
    <lineage>
        <taxon>Archaea</taxon>
        <taxon>Methanobacteriati</taxon>
        <taxon>Methanobacteriota</taxon>
        <taxon>Stenosarchaea group</taxon>
        <taxon>Halobacteria</taxon>
        <taxon>Halobacteriales</taxon>
        <taxon>Haloferacaceae</taxon>
        <taxon>Haloquadratum</taxon>
    </lineage>
</organism>
<dbReference type="AlphaFoldDB" id="U1N5E0"/>
<proteinExistence type="predicted"/>
<reference evidence="1 2" key="1">
    <citation type="journal article" date="2013" name="PLoS ONE">
        <title>Assembly-driven community genomics of a hypersaline microbial ecosystem.</title>
        <authorList>
            <person name="Podell S."/>
            <person name="Ugalde J.A."/>
            <person name="Narasingarao P."/>
            <person name="Banfield J.F."/>
            <person name="Heidelberg K.B."/>
            <person name="Allen E.E."/>
        </authorList>
    </citation>
    <scope>NUCLEOTIDE SEQUENCE [LARGE SCALE GENOMIC DNA]</scope>
    <source>
        <strain evidence="2">J07HQW1</strain>
    </source>
</reference>
<protein>
    <submittedName>
        <fullName evidence="1">Uncharacterized protein</fullName>
    </submittedName>
</protein>
<gene>
    <name evidence="1" type="ORF">J07HQW1_01859</name>
</gene>
<sequence length="47" mass="5025">MIAVTVCTVCKVGIAVEFSTGATLFTTQIARRSITRLADFTVTSTGW</sequence>
<dbReference type="EMBL" id="KE356560">
    <property type="protein sequence ID" value="ERG91825.1"/>
    <property type="molecule type" value="Genomic_DNA"/>
</dbReference>
<evidence type="ECO:0000313" key="2">
    <source>
        <dbReference type="Proteomes" id="UP000030649"/>
    </source>
</evidence>
<evidence type="ECO:0000313" key="1">
    <source>
        <dbReference type="EMBL" id="ERG91825.1"/>
    </source>
</evidence>
<accession>U1N5E0</accession>
<dbReference type="HOGENOM" id="CLU_3163053_0_0_2"/>